<keyword evidence="2" id="KW-1185">Reference proteome</keyword>
<name>A0A8B8C677_CRAVI</name>
<evidence type="ECO:0000313" key="3">
    <source>
        <dbReference type="RefSeq" id="XP_022311110.1"/>
    </source>
</evidence>
<dbReference type="GeneID" id="111116410"/>
<evidence type="ECO:0000313" key="2">
    <source>
        <dbReference type="Proteomes" id="UP000694844"/>
    </source>
</evidence>
<proteinExistence type="predicted"/>
<evidence type="ECO:0000256" key="1">
    <source>
        <dbReference type="SAM" id="MobiDB-lite"/>
    </source>
</evidence>
<dbReference type="KEGG" id="cvn:111116410"/>
<feature type="region of interest" description="Disordered" evidence="1">
    <location>
        <begin position="96"/>
        <end position="121"/>
    </location>
</feature>
<organism evidence="2 3">
    <name type="scientific">Crassostrea virginica</name>
    <name type="common">Eastern oyster</name>
    <dbReference type="NCBI Taxonomy" id="6565"/>
    <lineage>
        <taxon>Eukaryota</taxon>
        <taxon>Metazoa</taxon>
        <taxon>Spiralia</taxon>
        <taxon>Lophotrochozoa</taxon>
        <taxon>Mollusca</taxon>
        <taxon>Bivalvia</taxon>
        <taxon>Autobranchia</taxon>
        <taxon>Pteriomorphia</taxon>
        <taxon>Ostreida</taxon>
        <taxon>Ostreoidea</taxon>
        <taxon>Ostreidae</taxon>
        <taxon>Crassostrea</taxon>
    </lineage>
</organism>
<sequence length="121" mass="13701">MVNRKRANPEGRKRTKCQLCPLSVVHMLRHLMSTHGLSRQEAKQAKVQEGHAMRTCRVEGCHAVVKRLDKHLKNVHKLVGGTTEYAASLKTKISLPDNKKIDSPATEEEPLWTQERCKGSH</sequence>
<dbReference type="RefSeq" id="XP_022311110.1">
    <property type="nucleotide sequence ID" value="XM_022455402.1"/>
</dbReference>
<reference evidence="3" key="1">
    <citation type="submission" date="2025-08" db="UniProtKB">
        <authorList>
            <consortium name="RefSeq"/>
        </authorList>
    </citation>
    <scope>IDENTIFICATION</scope>
    <source>
        <tissue evidence="3">Whole sample</tissue>
    </source>
</reference>
<dbReference type="Proteomes" id="UP000694844">
    <property type="component" value="Chromosome 10"/>
</dbReference>
<gene>
    <name evidence="3" type="primary">LOC111116410</name>
</gene>
<protein>
    <submittedName>
        <fullName evidence="3">Uncharacterized protein LOC111116410</fullName>
    </submittedName>
</protein>
<dbReference type="AlphaFoldDB" id="A0A8B8C677"/>
<accession>A0A8B8C677</accession>